<dbReference type="InterPro" id="IPR037066">
    <property type="entry name" value="Plug_dom_sf"/>
</dbReference>
<dbReference type="InterPro" id="IPR041700">
    <property type="entry name" value="OMP_b-brl_3"/>
</dbReference>
<evidence type="ECO:0000259" key="6">
    <source>
        <dbReference type="Pfam" id="PF14905"/>
    </source>
</evidence>
<evidence type="ECO:0000256" key="4">
    <source>
        <dbReference type="SAM" id="SignalP"/>
    </source>
</evidence>
<name>A0A7K1GDA6_9FLAO</name>
<keyword evidence="8" id="KW-1185">Reference proteome</keyword>
<sequence>MRHLLLLCAIIFSFSAHSQPNSNSEIKDGSISGRVLDAQLNQPLPYVNVIVKDASGKIITGSITDGDGTFEIKKIPEGTIFIEITFIGYETISKQETIGKDNYDIEMGNIMLEEDAESLDEVTVVAETSTIQQKIDRKVVNVGKDLTTSGPTASDIMNNIPSVNVDQQTGDIALRGNQNVQVMVDGKLSNIPAAQLLKQIPSTSIKQIELITNPSAKYNPEGMSGIINIILHKNVNIGFNGNANVGLSYQLEPKFNSSIDMNYRNGKLNFYGSYGNNISDNRNTGLLAQTDNDISQTFNFLDERNSHLFKVGVDFYINDKNTFSVFTNQNVFDGGTLGETVTRFENNPSNNLSQRFLNENENNSQQYNVNYKLDFDDEGHHIELEVDHNIFDNELETLNRFAGSGSRPNFDEFTDVDRNRTTINLDYVNPLSETSKLELGVQARLFDNSIAYNSDARVRNEFGDYIPTSTAFDYERNIYSAYATYGNKIEKWSYQIGVRAESVQVDVLAIDTDLTNNTATDFPFENDYFQVYPSAFVTYNPSEKNSYQMSYSRRVDRPGVGQVNPIPEFNTPLISQFGNPELEPQFTNSLEVNYTRNLEKGSITAGVFYRLIEDEINQGVFVDRSDLGSGRVILTNDNFDNTSAYGFELSSSYRPTKWWSLNASFDLYTRKQTGFAESLDPTIVNPTESDIEINNVEVTNMIYNFRVFNNFKVTKSLSLSAFAMYRGPDTGLNFEMDPMYFVNLGMRYSFLEENRATFSLNFNNVFDTQEIFITSERPFRQEVEFMPEFKTIFVGLSYRFGGSKYRAKSRKQRDNNEKSGGGFI</sequence>
<dbReference type="PANTHER" id="PTHR40980">
    <property type="entry name" value="PLUG DOMAIN-CONTAINING PROTEIN"/>
    <property type="match status" value="1"/>
</dbReference>
<evidence type="ECO:0000256" key="2">
    <source>
        <dbReference type="ARBA" id="ARBA00023136"/>
    </source>
</evidence>
<feature type="domain" description="TonB-dependent receptor plug" evidence="5">
    <location>
        <begin position="150"/>
        <end position="225"/>
    </location>
</feature>
<dbReference type="SUPFAM" id="SSF56935">
    <property type="entry name" value="Porins"/>
    <property type="match status" value="1"/>
</dbReference>
<keyword evidence="2" id="KW-0472">Membrane</keyword>
<proteinExistence type="predicted"/>
<dbReference type="Gene3D" id="2.40.170.20">
    <property type="entry name" value="TonB-dependent receptor, beta-barrel domain"/>
    <property type="match status" value="1"/>
</dbReference>
<evidence type="ECO:0000256" key="1">
    <source>
        <dbReference type="ARBA" id="ARBA00004442"/>
    </source>
</evidence>
<evidence type="ECO:0000256" key="3">
    <source>
        <dbReference type="ARBA" id="ARBA00023237"/>
    </source>
</evidence>
<dbReference type="SUPFAM" id="SSF49464">
    <property type="entry name" value="Carboxypeptidase regulatory domain-like"/>
    <property type="match status" value="1"/>
</dbReference>
<keyword evidence="7" id="KW-0675">Receptor</keyword>
<dbReference type="PANTHER" id="PTHR40980:SF4">
    <property type="entry name" value="TONB-DEPENDENT RECEPTOR-LIKE BETA-BARREL DOMAIN-CONTAINING PROTEIN"/>
    <property type="match status" value="1"/>
</dbReference>
<dbReference type="Pfam" id="PF13715">
    <property type="entry name" value="CarbopepD_reg_2"/>
    <property type="match status" value="1"/>
</dbReference>
<dbReference type="RefSeq" id="WP_155089324.1">
    <property type="nucleotide sequence ID" value="NZ_WJYA01000006.1"/>
</dbReference>
<dbReference type="Pfam" id="PF14905">
    <property type="entry name" value="OMP_b-brl_3"/>
    <property type="match status" value="1"/>
</dbReference>
<evidence type="ECO:0000313" key="7">
    <source>
        <dbReference type="EMBL" id="MTE27297.1"/>
    </source>
</evidence>
<comment type="caution">
    <text evidence="7">The sequence shown here is derived from an EMBL/GenBank/DDBJ whole genome shotgun (WGS) entry which is preliminary data.</text>
</comment>
<dbReference type="EMBL" id="WJYA01000006">
    <property type="protein sequence ID" value="MTE27297.1"/>
    <property type="molecule type" value="Genomic_DNA"/>
</dbReference>
<reference evidence="7 8" key="1">
    <citation type="submission" date="2019-11" db="EMBL/GenBank/DDBJ databases">
        <title>Winogradskyella ouciana sp. nov., isolated from the hadal seawater of the Mariana Trench.</title>
        <authorList>
            <person name="Liu R."/>
        </authorList>
    </citation>
    <scope>NUCLEOTIDE SEQUENCE [LARGE SCALE GENOMIC DNA]</scope>
    <source>
        <strain evidence="7 8">ZXX205</strain>
    </source>
</reference>
<dbReference type="AlphaFoldDB" id="A0A7K1GDA6"/>
<protein>
    <submittedName>
        <fullName evidence="7">TonB-dependent receptor</fullName>
    </submittedName>
</protein>
<dbReference type="Pfam" id="PF07715">
    <property type="entry name" value="Plug"/>
    <property type="match status" value="1"/>
</dbReference>
<keyword evidence="4" id="KW-0732">Signal</keyword>
<feature type="chain" id="PRO_5029517882" evidence="4">
    <location>
        <begin position="19"/>
        <end position="824"/>
    </location>
</feature>
<organism evidence="7 8">
    <name type="scientific">Winogradskyella ouciana</name>
    <dbReference type="NCBI Taxonomy" id="2608631"/>
    <lineage>
        <taxon>Bacteria</taxon>
        <taxon>Pseudomonadati</taxon>
        <taxon>Bacteroidota</taxon>
        <taxon>Flavobacteriia</taxon>
        <taxon>Flavobacteriales</taxon>
        <taxon>Flavobacteriaceae</taxon>
        <taxon>Winogradskyella</taxon>
    </lineage>
</organism>
<evidence type="ECO:0000313" key="8">
    <source>
        <dbReference type="Proteomes" id="UP000447545"/>
    </source>
</evidence>
<evidence type="ECO:0000259" key="5">
    <source>
        <dbReference type="Pfam" id="PF07715"/>
    </source>
</evidence>
<feature type="signal peptide" evidence="4">
    <location>
        <begin position="1"/>
        <end position="18"/>
    </location>
</feature>
<dbReference type="GO" id="GO:0009279">
    <property type="term" value="C:cell outer membrane"/>
    <property type="evidence" value="ECO:0007669"/>
    <property type="project" value="UniProtKB-SubCell"/>
</dbReference>
<dbReference type="Gene3D" id="2.60.40.1120">
    <property type="entry name" value="Carboxypeptidase-like, regulatory domain"/>
    <property type="match status" value="1"/>
</dbReference>
<comment type="subcellular location">
    <subcellularLocation>
        <location evidence="1">Cell outer membrane</location>
    </subcellularLocation>
</comment>
<dbReference type="InterPro" id="IPR008969">
    <property type="entry name" value="CarboxyPept-like_regulatory"/>
</dbReference>
<keyword evidence="3" id="KW-0998">Cell outer membrane</keyword>
<dbReference type="InterPro" id="IPR036942">
    <property type="entry name" value="Beta-barrel_TonB_sf"/>
</dbReference>
<gene>
    <name evidence="7" type="ORF">F1003_10195</name>
</gene>
<dbReference type="Gene3D" id="2.170.130.10">
    <property type="entry name" value="TonB-dependent receptor, plug domain"/>
    <property type="match status" value="1"/>
</dbReference>
<feature type="domain" description="Outer membrane protein beta-barrel" evidence="6">
    <location>
        <begin position="374"/>
        <end position="798"/>
    </location>
</feature>
<accession>A0A7K1GDA6</accession>
<dbReference type="InterPro" id="IPR012910">
    <property type="entry name" value="Plug_dom"/>
</dbReference>
<dbReference type="Proteomes" id="UP000447545">
    <property type="component" value="Unassembled WGS sequence"/>
</dbReference>